<dbReference type="InterPro" id="IPR050256">
    <property type="entry name" value="Glycosyltransferase_2"/>
</dbReference>
<dbReference type="EC" id="2.4.1.54" evidence="2"/>
<dbReference type="Proteomes" id="UP000319576">
    <property type="component" value="Chromosome"/>
</dbReference>
<gene>
    <name evidence="2" type="ORF">ETAA1_14290</name>
</gene>
<organism evidence="2 3">
    <name type="scientific">Urbifossiella limnaea</name>
    <dbReference type="NCBI Taxonomy" id="2528023"/>
    <lineage>
        <taxon>Bacteria</taxon>
        <taxon>Pseudomonadati</taxon>
        <taxon>Planctomycetota</taxon>
        <taxon>Planctomycetia</taxon>
        <taxon>Gemmatales</taxon>
        <taxon>Gemmataceae</taxon>
        <taxon>Urbifossiella</taxon>
    </lineage>
</organism>
<dbReference type="Pfam" id="PF00535">
    <property type="entry name" value="Glycos_transf_2"/>
    <property type="match status" value="1"/>
</dbReference>
<dbReference type="EMBL" id="CP036273">
    <property type="protein sequence ID" value="QDU19502.1"/>
    <property type="molecule type" value="Genomic_DNA"/>
</dbReference>
<evidence type="ECO:0000313" key="2">
    <source>
        <dbReference type="EMBL" id="QDU19502.1"/>
    </source>
</evidence>
<dbReference type="RefSeq" id="WP_145235549.1">
    <property type="nucleotide sequence ID" value="NZ_CP036273.1"/>
</dbReference>
<feature type="domain" description="Glycosyltransferase 2-like" evidence="1">
    <location>
        <begin position="7"/>
        <end position="164"/>
    </location>
</feature>
<accession>A0A517XPT5</accession>
<dbReference type="PANTHER" id="PTHR48090">
    <property type="entry name" value="UNDECAPRENYL-PHOSPHATE 4-DEOXY-4-FORMAMIDO-L-ARABINOSE TRANSFERASE-RELATED"/>
    <property type="match status" value="1"/>
</dbReference>
<dbReference type="CDD" id="cd04179">
    <property type="entry name" value="DPM_DPG-synthase_like"/>
    <property type="match status" value="1"/>
</dbReference>
<reference evidence="2 3" key="1">
    <citation type="submission" date="2019-02" db="EMBL/GenBank/DDBJ databases">
        <title>Deep-cultivation of Planctomycetes and their phenomic and genomic characterization uncovers novel biology.</title>
        <authorList>
            <person name="Wiegand S."/>
            <person name="Jogler M."/>
            <person name="Boedeker C."/>
            <person name="Pinto D."/>
            <person name="Vollmers J."/>
            <person name="Rivas-Marin E."/>
            <person name="Kohn T."/>
            <person name="Peeters S.H."/>
            <person name="Heuer A."/>
            <person name="Rast P."/>
            <person name="Oberbeckmann S."/>
            <person name="Bunk B."/>
            <person name="Jeske O."/>
            <person name="Meyerdierks A."/>
            <person name="Storesund J.E."/>
            <person name="Kallscheuer N."/>
            <person name="Luecker S."/>
            <person name="Lage O.M."/>
            <person name="Pohl T."/>
            <person name="Merkel B.J."/>
            <person name="Hornburger P."/>
            <person name="Mueller R.-W."/>
            <person name="Bruemmer F."/>
            <person name="Labrenz M."/>
            <person name="Spormann A.M."/>
            <person name="Op den Camp H."/>
            <person name="Overmann J."/>
            <person name="Amann R."/>
            <person name="Jetten M.S.M."/>
            <person name="Mascher T."/>
            <person name="Medema M.H."/>
            <person name="Devos D.P."/>
            <person name="Kaster A.-K."/>
            <person name="Ovreas L."/>
            <person name="Rohde M."/>
            <person name="Galperin M.Y."/>
            <person name="Jogler C."/>
        </authorList>
    </citation>
    <scope>NUCLEOTIDE SEQUENCE [LARGE SCALE GENOMIC DNA]</scope>
    <source>
        <strain evidence="2 3">ETA_A1</strain>
    </source>
</reference>
<dbReference type="AlphaFoldDB" id="A0A517XPT5"/>
<proteinExistence type="predicted"/>
<dbReference type="InterPro" id="IPR001173">
    <property type="entry name" value="Glyco_trans_2-like"/>
</dbReference>
<evidence type="ECO:0000259" key="1">
    <source>
        <dbReference type="Pfam" id="PF00535"/>
    </source>
</evidence>
<sequence>MRTLTAIPVYNEARHVADVLARTRRYAPDILVVNDGSTDGTAALLDREPGILRVDHPRNRGYGAALQSAFAFALAGGYDVLVTMDCDGQHEPARIPVLLEAIHDADVVSGSRYYRDFRQDTPAPTDRRFINASVTAELNDRYHLDITDAFCGFKAYRREALEKLRITEDGWGMPLQLWVQAARQGLRVKEIGVPRLYLDPTRAFGGVMNDPEARLAYYRRVLADAERDELPVAACSESCG</sequence>
<dbReference type="SUPFAM" id="SSF53448">
    <property type="entry name" value="Nucleotide-diphospho-sugar transferases"/>
    <property type="match status" value="1"/>
</dbReference>
<keyword evidence="3" id="KW-1185">Reference proteome</keyword>
<keyword evidence="2" id="KW-0328">Glycosyltransferase</keyword>
<dbReference type="Gene3D" id="3.90.550.10">
    <property type="entry name" value="Spore Coat Polysaccharide Biosynthesis Protein SpsA, Chain A"/>
    <property type="match status" value="1"/>
</dbReference>
<dbReference type="PANTHER" id="PTHR48090:SF7">
    <property type="entry name" value="RFBJ PROTEIN"/>
    <property type="match status" value="1"/>
</dbReference>
<keyword evidence="2" id="KW-0808">Transferase</keyword>
<dbReference type="GO" id="GO:0047267">
    <property type="term" value="F:undecaprenyl-phosphate mannosyltransferase activity"/>
    <property type="evidence" value="ECO:0007669"/>
    <property type="project" value="UniProtKB-EC"/>
</dbReference>
<dbReference type="KEGG" id="uli:ETAA1_14290"/>
<protein>
    <submittedName>
        <fullName evidence="2">Undecaprenyl-phosphate mannosyltransferase</fullName>
        <ecNumber evidence="2">2.4.1.54</ecNumber>
    </submittedName>
</protein>
<dbReference type="InterPro" id="IPR029044">
    <property type="entry name" value="Nucleotide-diphossugar_trans"/>
</dbReference>
<dbReference type="OrthoDB" id="9810303at2"/>
<name>A0A517XPT5_9BACT</name>
<evidence type="ECO:0000313" key="3">
    <source>
        <dbReference type="Proteomes" id="UP000319576"/>
    </source>
</evidence>